<organism evidence="5 6">
    <name type="scientific">Giesbergeria anulus</name>
    <dbReference type="NCBI Taxonomy" id="180197"/>
    <lineage>
        <taxon>Bacteria</taxon>
        <taxon>Pseudomonadati</taxon>
        <taxon>Pseudomonadota</taxon>
        <taxon>Betaproteobacteria</taxon>
        <taxon>Burkholderiales</taxon>
        <taxon>Comamonadaceae</taxon>
        <taxon>Giesbergeria</taxon>
    </lineage>
</organism>
<dbReference type="PANTHER" id="PTHR33376">
    <property type="match status" value="1"/>
</dbReference>
<gene>
    <name evidence="5" type="ORF">SAMN02982919_00966</name>
</gene>
<dbReference type="InterPro" id="IPR004682">
    <property type="entry name" value="TRAP_DctP"/>
</dbReference>
<proteinExistence type="inferred from homology"/>
<dbReference type="STRING" id="180197.SAMN02982919_00966"/>
<dbReference type="InterPro" id="IPR038404">
    <property type="entry name" value="TRAP_DctP_sf"/>
</dbReference>
<dbReference type="PANTHER" id="PTHR33376:SF7">
    <property type="entry name" value="C4-DICARBOXYLATE-BINDING PROTEIN DCTB"/>
    <property type="match status" value="1"/>
</dbReference>
<dbReference type="GO" id="GO:0030288">
    <property type="term" value="C:outer membrane-bounded periplasmic space"/>
    <property type="evidence" value="ECO:0007669"/>
    <property type="project" value="InterPro"/>
</dbReference>
<evidence type="ECO:0000256" key="4">
    <source>
        <dbReference type="SAM" id="SignalP"/>
    </source>
</evidence>
<keyword evidence="2" id="KW-0813">Transport</keyword>
<evidence type="ECO:0000256" key="3">
    <source>
        <dbReference type="ARBA" id="ARBA00022729"/>
    </source>
</evidence>
<dbReference type="GO" id="GO:0015740">
    <property type="term" value="P:C4-dicarboxylate transport"/>
    <property type="evidence" value="ECO:0007669"/>
    <property type="project" value="TreeGrafter"/>
</dbReference>
<protein>
    <submittedName>
        <fullName evidence="5">C4-dicarboxylate-binding protein DctP</fullName>
    </submittedName>
</protein>
<dbReference type="RefSeq" id="WP_091453680.1">
    <property type="nucleotide sequence ID" value="NZ_FOGD01000002.1"/>
</dbReference>
<dbReference type="Pfam" id="PF03480">
    <property type="entry name" value="DctP"/>
    <property type="match status" value="1"/>
</dbReference>
<sequence>MRSTSSSPDSTPALTRRSFACALPLAVAGGWPLAYTTAQAQTAHDPIVIQFSHVVGADTAKGKAALKFKELAEARTAGRVRVEVYPDSTLYKDREELQALQIGAVQMLATSLSKLATVGGSDFEVFDLPFLFKDHAAFRAAVDGPVGASLLRRLEPSGLQGLAFWDNGFKVFTANRPLLSPADFRGSKIRIQSSRILVSQMKALGADVSIHPMANVYEALRSGQLDGQENVPTNIYSQHLHDVQSHLSVTRHGYLAYVVLVNRQFWDKLPADIREALRLALREATQYANSIAEAENQRALELLKASGRLTVHEPTAPELALWRTTLAPVYRQASAWIDPTMLAAIRASGGSTR</sequence>
<evidence type="ECO:0000313" key="6">
    <source>
        <dbReference type="Proteomes" id="UP000199766"/>
    </source>
</evidence>
<reference evidence="5 6" key="1">
    <citation type="submission" date="2016-10" db="EMBL/GenBank/DDBJ databases">
        <authorList>
            <person name="de Groot N.N."/>
        </authorList>
    </citation>
    <scope>NUCLEOTIDE SEQUENCE [LARGE SCALE GENOMIC DNA]</scope>
    <source>
        <strain evidence="5 6">ATCC 35958</strain>
    </source>
</reference>
<dbReference type="AlphaFoldDB" id="A0A1H9HZ23"/>
<dbReference type="PIRSF" id="PIRSF006470">
    <property type="entry name" value="DctB"/>
    <property type="match status" value="1"/>
</dbReference>
<name>A0A1H9HZ23_9BURK</name>
<feature type="chain" id="PRO_5011795143" evidence="4">
    <location>
        <begin position="41"/>
        <end position="353"/>
    </location>
</feature>
<evidence type="ECO:0000313" key="5">
    <source>
        <dbReference type="EMBL" id="SEQ67646.1"/>
    </source>
</evidence>
<accession>A0A1H9HZ23</accession>
<dbReference type="InterPro" id="IPR018389">
    <property type="entry name" value="DctP_fam"/>
</dbReference>
<evidence type="ECO:0000256" key="2">
    <source>
        <dbReference type="ARBA" id="ARBA00022448"/>
    </source>
</evidence>
<dbReference type="Proteomes" id="UP000199766">
    <property type="component" value="Unassembled WGS sequence"/>
</dbReference>
<dbReference type="NCBIfam" id="NF037995">
    <property type="entry name" value="TRAP_S1"/>
    <property type="match status" value="1"/>
</dbReference>
<dbReference type="NCBIfam" id="TIGR00787">
    <property type="entry name" value="dctP"/>
    <property type="match status" value="1"/>
</dbReference>
<comment type="similarity">
    <text evidence="1">Belongs to the bacterial solute-binding protein 7 family.</text>
</comment>
<evidence type="ECO:0000256" key="1">
    <source>
        <dbReference type="ARBA" id="ARBA00009023"/>
    </source>
</evidence>
<dbReference type="Gene3D" id="3.40.190.170">
    <property type="entry name" value="Bacterial extracellular solute-binding protein, family 7"/>
    <property type="match status" value="1"/>
</dbReference>
<keyword evidence="6" id="KW-1185">Reference proteome</keyword>
<feature type="signal peptide" evidence="4">
    <location>
        <begin position="1"/>
        <end position="40"/>
    </location>
</feature>
<keyword evidence="3 4" id="KW-0732">Signal</keyword>
<dbReference type="OrthoDB" id="9794826at2"/>
<dbReference type="GO" id="GO:0055085">
    <property type="term" value="P:transmembrane transport"/>
    <property type="evidence" value="ECO:0007669"/>
    <property type="project" value="InterPro"/>
</dbReference>
<dbReference type="EMBL" id="FOGD01000002">
    <property type="protein sequence ID" value="SEQ67646.1"/>
    <property type="molecule type" value="Genomic_DNA"/>
</dbReference>